<protein>
    <submittedName>
        <fullName evidence="1">Uncharacterized protein</fullName>
    </submittedName>
</protein>
<proteinExistence type="predicted"/>
<evidence type="ECO:0000313" key="1">
    <source>
        <dbReference type="EMBL" id="MBO8480569.1"/>
    </source>
</evidence>
<dbReference type="EMBL" id="JADILW010000081">
    <property type="protein sequence ID" value="MBO8480569.1"/>
    <property type="molecule type" value="Genomic_DNA"/>
</dbReference>
<dbReference type="AlphaFoldDB" id="A0A9D9IXB3"/>
<gene>
    <name evidence="1" type="ORF">IAB76_05630</name>
</gene>
<name>A0A9D9IXB3_9BACT</name>
<organism evidence="1 2">
    <name type="scientific">Candidatus Cryptobacteroides avistercoris</name>
    <dbReference type="NCBI Taxonomy" id="2840758"/>
    <lineage>
        <taxon>Bacteria</taxon>
        <taxon>Pseudomonadati</taxon>
        <taxon>Bacteroidota</taxon>
        <taxon>Bacteroidia</taxon>
        <taxon>Bacteroidales</taxon>
        <taxon>Candidatus Cryptobacteroides</taxon>
    </lineage>
</organism>
<dbReference type="Proteomes" id="UP000823769">
    <property type="component" value="Unassembled WGS sequence"/>
</dbReference>
<comment type="caution">
    <text evidence="1">The sequence shown here is derived from an EMBL/GenBank/DDBJ whole genome shotgun (WGS) entry which is preliminary data.</text>
</comment>
<evidence type="ECO:0000313" key="2">
    <source>
        <dbReference type="Proteomes" id="UP000823769"/>
    </source>
</evidence>
<accession>A0A9D9IXB3</accession>
<reference evidence="1" key="1">
    <citation type="submission" date="2020-10" db="EMBL/GenBank/DDBJ databases">
        <authorList>
            <person name="Gilroy R."/>
        </authorList>
    </citation>
    <scope>NUCLEOTIDE SEQUENCE</scope>
    <source>
        <strain evidence="1">B3-1481</strain>
    </source>
</reference>
<sequence>MSALFALLFCGALSAQDVISTKDGREIEAKVLEVGTEELVYKKWSNPDGPDYHILLSEVLQVRYENGEVETYGAPGTEAGMVRRFRGQVGGYDADLYFYSEYPEGTLYRDGTSLLVKGARVSPGAVLDPDLYDRWRTGESMRLWGMSTWLVGSAVVCTGLSMLRMPGEGATAALLSGGVLLLVGIPLHLSGNDMLEKVVGEQNARRKPGAAFAPSLDFGVQRHGIGFALNF</sequence>
<reference evidence="1" key="2">
    <citation type="journal article" date="2021" name="PeerJ">
        <title>Extensive microbial diversity within the chicken gut microbiome revealed by metagenomics and culture.</title>
        <authorList>
            <person name="Gilroy R."/>
            <person name="Ravi A."/>
            <person name="Getino M."/>
            <person name="Pursley I."/>
            <person name="Horton D.L."/>
            <person name="Alikhan N.F."/>
            <person name="Baker D."/>
            <person name="Gharbi K."/>
            <person name="Hall N."/>
            <person name="Watson M."/>
            <person name="Adriaenssens E.M."/>
            <person name="Foster-Nyarko E."/>
            <person name="Jarju S."/>
            <person name="Secka A."/>
            <person name="Antonio M."/>
            <person name="Oren A."/>
            <person name="Chaudhuri R.R."/>
            <person name="La Ragione R."/>
            <person name="Hildebrand F."/>
            <person name="Pallen M.J."/>
        </authorList>
    </citation>
    <scope>NUCLEOTIDE SEQUENCE</scope>
    <source>
        <strain evidence="1">B3-1481</strain>
    </source>
</reference>